<keyword evidence="1" id="KW-1133">Transmembrane helix</keyword>
<feature type="transmembrane region" description="Helical" evidence="1">
    <location>
        <begin position="40"/>
        <end position="63"/>
    </location>
</feature>
<feature type="transmembrane region" description="Helical" evidence="1">
    <location>
        <begin position="6"/>
        <end position="28"/>
    </location>
</feature>
<proteinExistence type="predicted"/>
<evidence type="ECO:0000313" key="5">
    <source>
        <dbReference type="Proteomes" id="UP000596130"/>
    </source>
</evidence>
<keyword evidence="1" id="KW-0472">Membrane</keyword>
<dbReference type="Proteomes" id="UP000596130">
    <property type="component" value="Chromosome"/>
</dbReference>
<dbReference type="EMBL" id="CP015588">
    <property type="protein sequence ID" value="APY87599.1"/>
    <property type="molecule type" value="Genomic_DNA"/>
</dbReference>
<dbReference type="EMBL" id="CP065959">
    <property type="protein sequence ID" value="QQC90068.1"/>
    <property type="molecule type" value="Genomic_DNA"/>
</dbReference>
<evidence type="ECO:0000313" key="2">
    <source>
        <dbReference type="EMBL" id="APY87599.1"/>
    </source>
</evidence>
<evidence type="ECO:0000313" key="4">
    <source>
        <dbReference type="Proteomes" id="UP000187191"/>
    </source>
</evidence>
<keyword evidence="4" id="KW-1185">Reference proteome</keyword>
<dbReference type="RefSeq" id="WP_076685513.1">
    <property type="nucleotide sequence ID" value="NZ_CP015588.1"/>
</dbReference>
<organism evidence="3 5">
    <name type="scientific">Streptomyces alfalfae</name>
    <dbReference type="NCBI Taxonomy" id="1642299"/>
    <lineage>
        <taxon>Bacteria</taxon>
        <taxon>Bacillati</taxon>
        <taxon>Actinomycetota</taxon>
        <taxon>Actinomycetes</taxon>
        <taxon>Kitasatosporales</taxon>
        <taxon>Streptomycetaceae</taxon>
        <taxon>Streptomyces</taxon>
    </lineage>
</organism>
<gene>
    <name evidence="2" type="ORF">A7J05_19430</name>
    <name evidence="3" type="ORF">I8755_17825</name>
</gene>
<reference evidence="2 4" key="1">
    <citation type="submission" date="2016-05" db="EMBL/GenBank/DDBJ databases">
        <authorList>
            <person name="Gu J."/>
        </authorList>
    </citation>
    <scope>NUCLEOTIDE SEQUENCE [LARGE SCALE GENOMIC DNA]</scope>
    <source>
        <strain evidence="2 4">ACCC40021</strain>
    </source>
</reference>
<evidence type="ECO:0000256" key="1">
    <source>
        <dbReference type="SAM" id="Phobius"/>
    </source>
</evidence>
<dbReference type="KEGG" id="ssia:A7J05_19430"/>
<evidence type="ECO:0000313" key="3">
    <source>
        <dbReference type="EMBL" id="QQC90068.1"/>
    </source>
</evidence>
<accession>A0A1P8TJ26</accession>
<keyword evidence="1" id="KW-0812">Transmembrane</keyword>
<feature type="transmembrane region" description="Helical" evidence="1">
    <location>
        <begin position="126"/>
        <end position="145"/>
    </location>
</feature>
<dbReference type="Proteomes" id="UP000187191">
    <property type="component" value="Chromosome"/>
</dbReference>
<dbReference type="OrthoDB" id="3483677at2"/>
<name>A0A1P8TJ26_9ACTN</name>
<sequence length="169" mass="17528">MFILLMYGALLAVPLWAIAVVVKLISVVAPGRRPDWARDLLRWSVGAAAAAAVIVYVIGLGLVQWDASEAESGAGSSPAVPCRSLPPGTLDRLAGHEPSYVPLGFDCLLDGGRTVAASGPYGTLNALTAAFGLTAVLSLIAVGFLDEYRARAQRKPGRTGEGLKASPTE</sequence>
<reference evidence="3 5" key="2">
    <citation type="submission" date="2020-12" db="EMBL/GenBank/DDBJ databases">
        <title>Identification and biosynthesis of polyene macrolides produced by Streptomyces alfalfae Men-myco-93-63.</title>
        <authorList>
            <person name="Liu D."/>
            <person name="Li Y."/>
            <person name="Liu L."/>
            <person name="Han X."/>
            <person name="Shen F."/>
        </authorList>
    </citation>
    <scope>NUCLEOTIDE SEQUENCE [LARGE SCALE GENOMIC DNA]</scope>
    <source>
        <strain evidence="3 5">Men-myco-93-63</strain>
    </source>
</reference>
<dbReference type="AlphaFoldDB" id="A0A1P8TJ26"/>
<protein>
    <submittedName>
        <fullName evidence="3">Uncharacterized protein</fullName>
    </submittedName>
</protein>